<evidence type="ECO:0000256" key="3">
    <source>
        <dbReference type="ARBA" id="ARBA00023143"/>
    </source>
</evidence>
<reference evidence="6 7" key="1">
    <citation type="submission" date="2019-06" db="EMBL/GenBank/DDBJ databases">
        <title>Whole genome sequence for Rhodospirillaceae sp. R148.</title>
        <authorList>
            <person name="Wang G."/>
        </authorList>
    </citation>
    <scope>NUCLEOTIDE SEQUENCE [LARGE SCALE GENOMIC DNA]</scope>
    <source>
        <strain evidence="6 7">R148</strain>
    </source>
</reference>
<evidence type="ECO:0000256" key="2">
    <source>
        <dbReference type="ARBA" id="ARBA00009677"/>
    </source>
</evidence>
<dbReference type="PANTHER" id="PTHR30435">
    <property type="entry name" value="FLAGELLAR PROTEIN"/>
    <property type="match status" value="1"/>
</dbReference>
<dbReference type="InterPro" id="IPR019776">
    <property type="entry name" value="Flagellar_basal_body_rod_CS"/>
</dbReference>
<comment type="subcellular location">
    <subcellularLocation>
        <location evidence="1">Bacterial flagellum basal body</location>
    </subcellularLocation>
</comment>
<dbReference type="OrthoDB" id="7304634at2"/>
<dbReference type="InterPro" id="IPR010930">
    <property type="entry name" value="Flg_bb/hook_C_dom"/>
</dbReference>
<dbReference type="InterPro" id="IPR001444">
    <property type="entry name" value="Flag_bb_rod_N"/>
</dbReference>
<name>A0A545T204_9PROT</name>
<dbReference type="RefSeq" id="WP_142899526.1">
    <property type="nucleotide sequence ID" value="NZ_ML660065.1"/>
</dbReference>
<protein>
    <submittedName>
        <fullName evidence="6">Flagellar biosynthesis protein FlgG</fullName>
    </submittedName>
</protein>
<evidence type="ECO:0000313" key="6">
    <source>
        <dbReference type="EMBL" id="TQV71233.1"/>
    </source>
</evidence>
<comment type="similarity">
    <text evidence="2">Belongs to the flagella basal body rod proteins family.</text>
</comment>
<keyword evidence="6" id="KW-0966">Cell projection</keyword>
<feature type="domain" description="Flagellar basal-body/hook protein C-terminal" evidence="5">
    <location>
        <begin position="86"/>
        <end position="128"/>
    </location>
</feature>
<keyword evidence="6" id="KW-0969">Cilium</keyword>
<proteinExistence type="inferred from homology"/>
<dbReference type="PROSITE" id="PS00588">
    <property type="entry name" value="FLAGELLA_BB_ROD"/>
    <property type="match status" value="1"/>
</dbReference>
<dbReference type="GO" id="GO:0009425">
    <property type="term" value="C:bacterial-type flagellum basal body"/>
    <property type="evidence" value="ECO:0007669"/>
    <property type="project" value="UniProtKB-SubCell"/>
</dbReference>
<dbReference type="EMBL" id="VHSH01000014">
    <property type="protein sequence ID" value="TQV71233.1"/>
    <property type="molecule type" value="Genomic_DNA"/>
</dbReference>
<feature type="domain" description="Flagellar basal body rod protein N-terminal" evidence="4">
    <location>
        <begin position="7"/>
        <end position="33"/>
    </location>
</feature>
<dbReference type="Pfam" id="PF06429">
    <property type="entry name" value="Flg_bbr_C"/>
    <property type="match status" value="1"/>
</dbReference>
<dbReference type="GO" id="GO:0071978">
    <property type="term" value="P:bacterial-type flagellum-dependent swarming motility"/>
    <property type="evidence" value="ECO:0007669"/>
    <property type="project" value="TreeGrafter"/>
</dbReference>
<comment type="caution">
    <text evidence="6">The sequence shown here is derived from an EMBL/GenBank/DDBJ whole genome shotgun (WGS) entry which is preliminary data.</text>
</comment>
<evidence type="ECO:0000313" key="7">
    <source>
        <dbReference type="Proteomes" id="UP000315252"/>
    </source>
</evidence>
<keyword evidence="3" id="KW-0975">Bacterial flagellum</keyword>
<dbReference type="Proteomes" id="UP000315252">
    <property type="component" value="Unassembled WGS sequence"/>
</dbReference>
<evidence type="ECO:0000259" key="5">
    <source>
        <dbReference type="Pfam" id="PF06429"/>
    </source>
</evidence>
<dbReference type="AlphaFoldDB" id="A0A545T204"/>
<dbReference type="PANTHER" id="PTHR30435:SF33">
    <property type="entry name" value="FLAGELLAR BASAL-BODY ROD PROTEIN"/>
    <property type="match status" value="1"/>
</dbReference>
<evidence type="ECO:0000256" key="1">
    <source>
        <dbReference type="ARBA" id="ARBA00004117"/>
    </source>
</evidence>
<evidence type="ECO:0000259" key="4">
    <source>
        <dbReference type="Pfam" id="PF00460"/>
    </source>
</evidence>
<organism evidence="6 7">
    <name type="scientific">Denitrobaculum tricleocarpae</name>
    <dbReference type="NCBI Taxonomy" id="2591009"/>
    <lineage>
        <taxon>Bacteria</taxon>
        <taxon>Pseudomonadati</taxon>
        <taxon>Pseudomonadota</taxon>
        <taxon>Alphaproteobacteria</taxon>
        <taxon>Rhodospirillales</taxon>
        <taxon>Rhodospirillaceae</taxon>
        <taxon>Denitrobaculum</taxon>
    </lineage>
</organism>
<keyword evidence="7" id="KW-1185">Reference proteome</keyword>
<keyword evidence="6" id="KW-0282">Flagellum</keyword>
<accession>A0A545T204</accession>
<gene>
    <name evidence="6" type="ORF">FKG95_26730</name>
</gene>
<sequence length="131" mass="13680">MAINFSNSVSGLQAQSKRLAVSANNVANVSTAGTPGVTEGENAVYKPQEVIQTTTAGGGVRAETRPVQPASVSAYAPQNPLANDEGVVDLPNVSLEAEFTDQLLAKRAYQANASVIKTQDEMLSSLMDIKS</sequence>
<dbReference type="Pfam" id="PF00460">
    <property type="entry name" value="Flg_bb_rod"/>
    <property type="match status" value="1"/>
</dbReference>